<dbReference type="AlphaFoldDB" id="A0A5A7T4J9"/>
<feature type="compositionally biased region" description="Basic and acidic residues" evidence="1">
    <location>
        <begin position="70"/>
        <end position="107"/>
    </location>
</feature>
<evidence type="ECO:0000313" key="3">
    <source>
        <dbReference type="Proteomes" id="UP000321393"/>
    </source>
</evidence>
<organism evidence="2 3">
    <name type="scientific">Cucumis melo var. makuwa</name>
    <name type="common">Oriental melon</name>
    <dbReference type="NCBI Taxonomy" id="1194695"/>
    <lineage>
        <taxon>Eukaryota</taxon>
        <taxon>Viridiplantae</taxon>
        <taxon>Streptophyta</taxon>
        <taxon>Embryophyta</taxon>
        <taxon>Tracheophyta</taxon>
        <taxon>Spermatophyta</taxon>
        <taxon>Magnoliopsida</taxon>
        <taxon>eudicotyledons</taxon>
        <taxon>Gunneridae</taxon>
        <taxon>Pentapetalae</taxon>
        <taxon>rosids</taxon>
        <taxon>fabids</taxon>
        <taxon>Cucurbitales</taxon>
        <taxon>Cucurbitaceae</taxon>
        <taxon>Benincaseae</taxon>
        <taxon>Cucumis</taxon>
    </lineage>
</organism>
<comment type="caution">
    <text evidence="2">The sequence shown here is derived from an EMBL/GenBank/DDBJ whole genome shotgun (WGS) entry which is preliminary data.</text>
</comment>
<sequence length="107" mass="12031">MRHDSTVSVDYAMTLYYIMTKKAINFGRDYQRCHACMDGNSKRSHAFPFNSGETMFAIHSVSSKVTQQPPHEDSLSPPLDPKEKSPSPPHKDKTPPPPKERTPPPPP</sequence>
<dbReference type="Proteomes" id="UP000321393">
    <property type="component" value="Unassembled WGS sequence"/>
</dbReference>
<evidence type="ECO:0000313" key="2">
    <source>
        <dbReference type="EMBL" id="KAA0038290.1"/>
    </source>
</evidence>
<dbReference type="EMBL" id="SSTE01018746">
    <property type="protein sequence ID" value="KAA0038290.1"/>
    <property type="molecule type" value="Genomic_DNA"/>
</dbReference>
<evidence type="ECO:0000256" key="1">
    <source>
        <dbReference type="SAM" id="MobiDB-lite"/>
    </source>
</evidence>
<proteinExistence type="predicted"/>
<reference evidence="2 3" key="1">
    <citation type="submission" date="2019-08" db="EMBL/GenBank/DDBJ databases">
        <title>Draft genome sequences of two oriental melons (Cucumis melo L. var makuwa).</title>
        <authorList>
            <person name="Kwon S.-Y."/>
        </authorList>
    </citation>
    <scope>NUCLEOTIDE SEQUENCE [LARGE SCALE GENOMIC DNA]</scope>
    <source>
        <strain evidence="3">cv. SW 3</strain>
        <tissue evidence="2">Leaf</tissue>
    </source>
</reference>
<feature type="region of interest" description="Disordered" evidence="1">
    <location>
        <begin position="61"/>
        <end position="107"/>
    </location>
</feature>
<protein>
    <submittedName>
        <fullName evidence="2">Uncharacterized protein</fullName>
    </submittedName>
</protein>
<accession>A0A5A7T4J9</accession>
<gene>
    <name evidence="2" type="ORF">E6C27_scaffold270G001520</name>
</gene>
<name>A0A5A7T4J9_CUCMM</name>